<dbReference type="EMBL" id="NBNE01000271">
    <property type="protein sequence ID" value="OWZ20970.1"/>
    <property type="molecule type" value="Genomic_DNA"/>
</dbReference>
<comment type="caution">
    <text evidence="1">The sequence shown here is derived from an EMBL/GenBank/DDBJ whole genome shotgun (WGS) entry which is preliminary data.</text>
</comment>
<reference evidence="2" key="1">
    <citation type="submission" date="2017-03" db="EMBL/GenBank/DDBJ databases">
        <title>Phytopthora megakarya and P. palmivora, two closely related causual agents of cacao black pod achieved similar genome size and gene model numbers by different mechanisms.</title>
        <authorList>
            <person name="Ali S."/>
            <person name="Shao J."/>
            <person name="Larry D.J."/>
            <person name="Kronmiller B."/>
            <person name="Shen D."/>
            <person name="Strem M.D."/>
            <person name="Melnick R.L."/>
            <person name="Guiltinan M.J."/>
            <person name="Tyler B.M."/>
            <person name="Meinhardt L.W."/>
            <person name="Bailey B.A."/>
        </authorList>
    </citation>
    <scope>NUCLEOTIDE SEQUENCE [LARGE SCALE GENOMIC DNA]</scope>
    <source>
        <strain evidence="2">zdho120</strain>
    </source>
</reference>
<proteinExistence type="predicted"/>
<evidence type="ECO:0000313" key="2">
    <source>
        <dbReference type="Proteomes" id="UP000198211"/>
    </source>
</evidence>
<evidence type="ECO:0000313" key="1">
    <source>
        <dbReference type="EMBL" id="OWZ20970.1"/>
    </source>
</evidence>
<keyword evidence="2" id="KW-1185">Reference proteome</keyword>
<organism evidence="1 2">
    <name type="scientific">Phytophthora megakarya</name>
    <dbReference type="NCBI Taxonomy" id="4795"/>
    <lineage>
        <taxon>Eukaryota</taxon>
        <taxon>Sar</taxon>
        <taxon>Stramenopiles</taxon>
        <taxon>Oomycota</taxon>
        <taxon>Peronosporomycetes</taxon>
        <taxon>Peronosporales</taxon>
        <taxon>Peronosporaceae</taxon>
        <taxon>Phytophthora</taxon>
    </lineage>
</organism>
<accession>A0A225WVS3</accession>
<dbReference type="Proteomes" id="UP000198211">
    <property type="component" value="Unassembled WGS sequence"/>
</dbReference>
<dbReference type="AlphaFoldDB" id="A0A225WVS3"/>
<sequence>MLWRWTKTADRIKIWKPSVAGPWLLGIAGVAQPMDVSVMKEL</sequence>
<gene>
    <name evidence="1" type="ORF">PHMEG_0004565</name>
</gene>
<name>A0A225WVS3_9STRA</name>
<protein>
    <submittedName>
        <fullName evidence="1">Uncharacterized protein</fullName>
    </submittedName>
</protein>